<proteinExistence type="predicted"/>
<dbReference type="Pfam" id="PF12937">
    <property type="entry name" value="F-box-like"/>
    <property type="match status" value="1"/>
</dbReference>
<protein>
    <submittedName>
        <fullName evidence="4">F-box protein SKIP19-like</fullName>
    </submittedName>
</protein>
<name>A0ABM0TT01_CAMSA</name>
<evidence type="ECO:0000313" key="4">
    <source>
        <dbReference type="RefSeq" id="XP_010430852.2"/>
    </source>
</evidence>
<reference evidence="3" key="1">
    <citation type="journal article" date="2014" name="Nat. Commun.">
        <title>The emerging biofuel crop Camelina sativa retains a highly undifferentiated hexaploid genome structure.</title>
        <authorList>
            <person name="Kagale S."/>
            <person name="Koh C."/>
            <person name="Nixon J."/>
            <person name="Bollina V."/>
            <person name="Clarke W.E."/>
            <person name="Tuteja R."/>
            <person name="Spillane C."/>
            <person name="Robinson S.J."/>
            <person name="Links M.G."/>
            <person name="Clarke C."/>
            <person name="Higgins E.E."/>
            <person name="Huebert T."/>
            <person name="Sharpe A.G."/>
            <person name="Parkin I.A."/>
        </authorList>
    </citation>
    <scope>NUCLEOTIDE SEQUENCE [LARGE SCALE GENOMIC DNA]</scope>
    <source>
        <strain evidence="3">cv. DH55</strain>
    </source>
</reference>
<feature type="region of interest" description="Disordered" evidence="1">
    <location>
        <begin position="1"/>
        <end position="30"/>
    </location>
</feature>
<evidence type="ECO:0000313" key="3">
    <source>
        <dbReference type="Proteomes" id="UP000694864"/>
    </source>
</evidence>
<feature type="domain" description="F-box" evidence="2">
    <location>
        <begin position="30"/>
        <end position="77"/>
    </location>
</feature>
<dbReference type="SUPFAM" id="SSF81383">
    <property type="entry name" value="F-box domain"/>
    <property type="match status" value="1"/>
</dbReference>
<dbReference type="CDD" id="cd22164">
    <property type="entry name" value="F-box_AtSKIP19-like"/>
    <property type="match status" value="1"/>
</dbReference>
<dbReference type="InterPro" id="IPR036047">
    <property type="entry name" value="F-box-like_dom_sf"/>
</dbReference>
<dbReference type="Gene3D" id="3.80.10.10">
    <property type="entry name" value="Ribonuclease Inhibitor"/>
    <property type="match status" value="1"/>
</dbReference>
<dbReference type="RefSeq" id="XP_010430852.2">
    <property type="nucleotide sequence ID" value="XM_010432550.2"/>
</dbReference>
<dbReference type="Gene3D" id="1.20.1280.50">
    <property type="match status" value="1"/>
</dbReference>
<dbReference type="Proteomes" id="UP000694864">
    <property type="component" value="Chromosome 9"/>
</dbReference>
<keyword evidence="3" id="KW-1185">Reference proteome</keyword>
<accession>A0ABM0TT01</accession>
<evidence type="ECO:0000259" key="2">
    <source>
        <dbReference type="PROSITE" id="PS50181"/>
    </source>
</evidence>
<dbReference type="GeneID" id="104715106"/>
<dbReference type="InterPro" id="IPR032675">
    <property type="entry name" value="LRR_dom_sf"/>
</dbReference>
<evidence type="ECO:0000256" key="1">
    <source>
        <dbReference type="SAM" id="MobiDB-lite"/>
    </source>
</evidence>
<sequence length="310" mass="35220">MGSSLFRGKKNKTMGSSSTSVPSLMKDEEPRNWAELPSDLTSSIMLRLGVIEILENAQKVCTSWRRVSKTPSMWRKIDMHNLGDMRSSMKYDFEIMCRHAVDRSQGGLVEIDIWYFGTDNLLNYIADRASNLRSLRVANCSQITSEGIAKAVVKLPLLEDLNVSYCALSGQFLRAVGQSCPNLKTLKYNRIVESFADEPNNNAIAIAESMPQLRHLQLFANALNSTGLKAILDRCTYLEHLDLRRCLNIDLSKDLRKRLERIRVVRYTYDSIGDFPYHITMSLDCEDSNLIYDFHDVLYEFPCHSASGNA</sequence>
<dbReference type="SUPFAM" id="SSF52047">
    <property type="entry name" value="RNI-like"/>
    <property type="match status" value="1"/>
</dbReference>
<gene>
    <name evidence="4" type="primary">LOC104715106</name>
</gene>
<reference evidence="4" key="2">
    <citation type="submission" date="2025-08" db="UniProtKB">
        <authorList>
            <consortium name="RefSeq"/>
        </authorList>
    </citation>
    <scope>IDENTIFICATION</scope>
    <source>
        <tissue evidence="4">Leaf</tissue>
    </source>
</reference>
<dbReference type="PROSITE" id="PS50181">
    <property type="entry name" value="FBOX"/>
    <property type="match status" value="1"/>
</dbReference>
<dbReference type="InterPro" id="IPR001810">
    <property type="entry name" value="F-box_dom"/>
</dbReference>
<organism evidence="3 4">
    <name type="scientific">Camelina sativa</name>
    <name type="common">False flax</name>
    <name type="synonym">Myagrum sativum</name>
    <dbReference type="NCBI Taxonomy" id="90675"/>
    <lineage>
        <taxon>Eukaryota</taxon>
        <taxon>Viridiplantae</taxon>
        <taxon>Streptophyta</taxon>
        <taxon>Embryophyta</taxon>
        <taxon>Tracheophyta</taxon>
        <taxon>Spermatophyta</taxon>
        <taxon>Magnoliopsida</taxon>
        <taxon>eudicotyledons</taxon>
        <taxon>Gunneridae</taxon>
        <taxon>Pentapetalae</taxon>
        <taxon>rosids</taxon>
        <taxon>malvids</taxon>
        <taxon>Brassicales</taxon>
        <taxon>Brassicaceae</taxon>
        <taxon>Camelineae</taxon>
        <taxon>Camelina</taxon>
    </lineage>
</organism>
<feature type="compositionally biased region" description="Polar residues" evidence="1">
    <location>
        <begin position="13"/>
        <end position="22"/>
    </location>
</feature>
<dbReference type="PANTHER" id="PTHR38926:SF29">
    <property type="entry name" value="F-BOX PROTEIN SKIP19-RELATED"/>
    <property type="match status" value="1"/>
</dbReference>
<dbReference type="PANTHER" id="PTHR38926">
    <property type="entry name" value="F-BOX DOMAIN CONTAINING PROTEIN, EXPRESSED"/>
    <property type="match status" value="1"/>
</dbReference>